<feature type="domain" description="GP-PDE" evidence="1">
    <location>
        <begin position="13"/>
        <end position="280"/>
    </location>
</feature>
<dbReference type="EMBL" id="JTHE03000007">
    <property type="protein sequence ID" value="MCM1981447.1"/>
    <property type="molecule type" value="Genomic_DNA"/>
</dbReference>
<dbReference type="SUPFAM" id="SSF51695">
    <property type="entry name" value="PLC-like phosphodiesterases"/>
    <property type="match status" value="1"/>
</dbReference>
<dbReference type="PANTHER" id="PTHR46211:SF14">
    <property type="entry name" value="GLYCEROPHOSPHODIESTER PHOSPHODIESTERASE"/>
    <property type="match status" value="1"/>
</dbReference>
<dbReference type="Gene3D" id="3.20.20.190">
    <property type="entry name" value="Phosphatidylinositol (PI) phosphodiesterase"/>
    <property type="match status" value="1"/>
</dbReference>
<comment type="caution">
    <text evidence="2">The sequence shown here is derived from an EMBL/GenBank/DDBJ whole genome shotgun (WGS) entry which is preliminary data.</text>
</comment>
<evidence type="ECO:0000313" key="3">
    <source>
        <dbReference type="Proteomes" id="UP000031561"/>
    </source>
</evidence>
<organism evidence="2 3">
    <name type="scientific">Lyngbya confervoides BDU141951</name>
    <dbReference type="NCBI Taxonomy" id="1574623"/>
    <lineage>
        <taxon>Bacteria</taxon>
        <taxon>Bacillati</taxon>
        <taxon>Cyanobacteriota</taxon>
        <taxon>Cyanophyceae</taxon>
        <taxon>Oscillatoriophycideae</taxon>
        <taxon>Oscillatoriales</taxon>
        <taxon>Microcoleaceae</taxon>
        <taxon>Lyngbya</taxon>
    </lineage>
</organism>
<gene>
    <name evidence="2" type="ORF">QQ91_0001195</name>
</gene>
<dbReference type="Proteomes" id="UP000031561">
    <property type="component" value="Unassembled WGS sequence"/>
</dbReference>
<keyword evidence="3" id="KW-1185">Reference proteome</keyword>
<name>A0ABD4SZF7_9CYAN</name>
<dbReference type="InterPro" id="IPR030395">
    <property type="entry name" value="GP_PDE_dom"/>
</dbReference>
<evidence type="ECO:0000259" key="1">
    <source>
        <dbReference type="PROSITE" id="PS51704"/>
    </source>
</evidence>
<dbReference type="CDD" id="cd08556">
    <property type="entry name" value="GDPD"/>
    <property type="match status" value="1"/>
</dbReference>
<proteinExistence type="predicted"/>
<accession>A0ABD4SZF7</accession>
<reference evidence="2 3" key="1">
    <citation type="journal article" date="2015" name="Genome Announc.">
        <title>Draft Genome Sequence of Filamentous Marine Cyanobacterium Lyngbya confervoides Strain BDU141951.</title>
        <authorList>
            <person name="Chandrababunaidu M.M."/>
            <person name="Sen D."/>
            <person name="Tripathy S."/>
        </authorList>
    </citation>
    <scope>NUCLEOTIDE SEQUENCE [LARGE SCALE GENOMIC DNA]</scope>
    <source>
        <strain evidence="2 3">BDU141951</strain>
    </source>
</reference>
<dbReference type="PROSITE" id="PS51704">
    <property type="entry name" value="GP_PDE"/>
    <property type="match status" value="1"/>
</dbReference>
<evidence type="ECO:0000313" key="2">
    <source>
        <dbReference type="EMBL" id="MCM1981447.1"/>
    </source>
</evidence>
<sequence>MRKEEFFSEVQKPYVLGHRGVPEEHQENTMAGFQRAIELGLDGVELDVFLTQDQRLVVFHDINPERLTGVSGDITEMTWPEIQDLTIRRTLDVGDKVIDYGREEKIALLENVLEELRGKLVVDIEIKAYSLDFGQRRTGSEVAHLIRRMSLEKDVFVTSFNLWPLLWLERCYPGIESGFTYSPVFIKNSLLRNLMESSWMGKRVGSTLTNMSLNMFDEDTVERVHEKGLAIGAWTVFSQDSKWLGDKISSDKELQLVQSLTQRGIDYFITDDPVRLKGVLGRS</sequence>
<dbReference type="InterPro" id="IPR017946">
    <property type="entry name" value="PLC-like_Pdiesterase_TIM-brl"/>
</dbReference>
<dbReference type="RefSeq" id="WP_166283792.1">
    <property type="nucleotide sequence ID" value="NZ_JTHE03000007.1"/>
</dbReference>
<dbReference type="PANTHER" id="PTHR46211">
    <property type="entry name" value="GLYCEROPHOSPHORYL DIESTER PHOSPHODIESTERASE"/>
    <property type="match status" value="1"/>
</dbReference>
<dbReference type="Pfam" id="PF03009">
    <property type="entry name" value="GDPD"/>
    <property type="match status" value="1"/>
</dbReference>
<protein>
    <submittedName>
        <fullName evidence="2">Glycerophosphodiester phosphodiesterase</fullName>
    </submittedName>
</protein>
<dbReference type="AlphaFoldDB" id="A0ABD4SZF7"/>